<keyword evidence="6" id="KW-1015">Disulfide bond</keyword>
<evidence type="ECO:0000256" key="4">
    <source>
        <dbReference type="ARBA" id="ARBA00022801"/>
    </source>
</evidence>
<dbReference type="GO" id="GO:0016740">
    <property type="term" value="F:transferase activity"/>
    <property type="evidence" value="ECO:0007669"/>
    <property type="project" value="UniProtKB-KW"/>
</dbReference>
<evidence type="ECO:0000313" key="8">
    <source>
        <dbReference type="Ensembl" id="ENSATEP00000034146.1"/>
    </source>
</evidence>
<evidence type="ECO:0000256" key="1">
    <source>
        <dbReference type="ARBA" id="ARBA00005406"/>
    </source>
</evidence>
<sequence length="278" mass="30657">MEDGASRPVQKTRRRRCVFICVAVCLVVLVVVLAVALALVRRKASSPHNLKATFTERCEAFKGAAMICFYSYNCGKIWDAFTQAYVGRDPCDVPMEAYDPLIAAAPFKPERDKMMFWSKTEDVVLDLGKRDCCITMKDTLLGSVLDGLTWCGKKGSKETFTTDCPGWTGCEKNPVRSFWNRASAAFADVACGDVTVMLNGDINTPFSSDSIFASIEVKKFSATGVKSLNVILVTQKNPVANCENASLKDLQKELDGIKYTCKEVIKKCSSKSPCKDSW</sequence>
<proteinExistence type="inferred from homology"/>
<reference evidence="8" key="1">
    <citation type="submission" date="2021-04" db="EMBL/GenBank/DDBJ databases">
        <authorList>
            <consortium name="Wellcome Sanger Institute Data Sharing"/>
        </authorList>
    </citation>
    <scope>NUCLEOTIDE SEQUENCE [LARGE SCALE GENOMIC DNA]</scope>
</reference>
<keyword evidence="3" id="KW-0808">Transferase</keyword>
<dbReference type="STRING" id="64144.ENSATEP00000034146"/>
<evidence type="ECO:0000256" key="2">
    <source>
        <dbReference type="ARBA" id="ARBA00011982"/>
    </source>
</evidence>
<keyword evidence="7" id="KW-0812">Transmembrane</keyword>
<dbReference type="GO" id="GO:0005886">
    <property type="term" value="C:plasma membrane"/>
    <property type="evidence" value="ECO:0007669"/>
    <property type="project" value="TreeGrafter"/>
</dbReference>
<dbReference type="SUPFAM" id="SSF52309">
    <property type="entry name" value="N-(deoxy)ribosyltransferase-like"/>
    <property type="match status" value="1"/>
</dbReference>
<dbReference type="InterPro" id="IPR003193">
    <property type="entry name" value="ADP-ribosyl_cyclase"/>
</dbReference>
<keyword evidence="4" id="KW-0378">Hydrolase</keyword>
<dbReference type="OMA" id="IEVVRFQ"/>
<evidence type="ECO:0000256" key="6">
    <source>
        <dbReference type="ARBA" id="ARBA00023157"/>
    </source>
</evidence>
<dbReference type="AlphaFoldDB" id="A0A3Q1KF18"/>
<reference evidence="8" key="3">
    <citation type="submission" date="2025-09" db="UniProtKB">
        <authorList>
            <consortium name="Ensembl"/>
        </authorList>
    </citation>
    <scope>IDENTIFICATION</scope>
</reference>
<dbReference type="EC" id="3.2.2.6" evidence="2"/>
<keyword evidence="5" id="KW-0520">NAD</keyword>
<dbReference type="GO" id="GO:0016849">
    <property type="term" value="F:phosphorus-oxygen lyase activity"/>
    <property type="evidence" value="ECO:0007669"/>
    <property type="project" value="TreeGrafter"/>
</dbReference>
<dbReference type="Ensembl" id="ENSATET00000034642.2">
    <property type="protein sequence ID" value="ENSATEP00000034146.1"/>
    <property type="gene ID" value="ENSATEG00000023474.2"/>
</dbReference>
<dbReference type="GO" id="GO:0061809">
    <property type="term" value="F:NAD+ nucleosidase activity, cyclic ADP-ribose generating"/>
    <property type="evidence" value="ECO:0007669"/>
    <property type="project" value="UniProtKB-EC"/>
</dbReference>
<reference evidence="8" key="2">
    <citation type="submission" date="2025-08" db="UniProtKB">
        <authorList>
            <consortium name="Ensembl"/>
        </authorList>
    </citation>
    <scope>IDENTIFICATION</scope>
</reference>
<evidence type="ECO:0000256" key="3">
    <source>
        <dbReference type="ARBA" id="ARBA00022679"/>
    </source>
</evidence>
<dbReference type="GeneTree" id="ENSGT00390000017291"/>
<dbReference type="Pfam" id="PF02267">
    <property type="entry name" value="Rib_hydrolayse"/>
    <property type="match status" value="1"/>
</dbReference>
<comment type="similarity">
    <text evidence="1">Belongs to the ADP-ribosyl cyclase family.</text>
</comment>
<keyword evidence="9" id="KW-1185">Reference proteome</keyword>
<evidence type="ECO:0000256" key="7">
    <source>
        <dbReference type="SAM" id="Phobius"/>
    </source>
</evidence>
<dbReference type="PANTHER" id="PTHR10912">
    <property type="entry name" value="ADP-RIBOSYL CYCLASE"/>
    <property type="match status" value="1"/>
</dbReference>
<evidence type="ECO:0000313" key="9">
    <source>
        <dbReference type="Proteomes" id="UP000265040"/>
    </source>
</evidence>
<keyword evidence="7" id="KW-1133">Transmembrane helix</keyword>
<evidence type="ECO:0000256" key="5">
    <source>
        <dbReference type="ARBA" id="ARBA00023027"/>
    </source>
</evidence>
<dbReference type="GO" id="GO:0030890">
    <property type="term" value="P:positive regulation of B cell proliferation"/>
    <property type="evidence" value="ECO:0007669"/>
    <property type="project" value="TreeGrafter"/>
</dbReference>
<keyword evidence="7" id="KW-0472">Membrane</keyword>
<organism evidence="8 9">
    <name type="scientific">Anabas testudineus</name>
    <name type="common">Climbing perch</name>
    <name type="synonym">Anthias testudineus</name>
    <dbReference type="NCBI Taxonomy" id="64144"/>
    <lineage>
        <taxon>Eukaryota</taxon>
        <taxon>Metazoa</taxon>
        <taxon>Chordata</taxon>
        <taxon>Craniata</taxon>
        <taxon>Vertebrata</taxon>
        <taxon>Euteleostomi</taxon>
        <taxon>Actinopterygii</taxon>
        <taxon>Neopterygii</taxon>
        <taxon>Teleostei</taxon>
        <taxon>Neoteleostei</taxon>
        <taxon>Acanthomorphata</taxon>
        <taxon>Anabantaria</taxon>
        <taxon>Anabantiformes</taxon>
        <taxon>Anabantoidei</taxon>
        <taxon>Anabantidae</taxon>
        <taxon>Anabas</taxon>
    </lineage>
</organism>
<dbReference type="PANTHER" id="PTHR10912:SF9">
    <property type="entry name" value="ADP-RIBOSYL CYCLASE_CYCLIC ADP-RIBOSE HYDROLASE"/>
    <property type="match status" value="1"/>
</dbReference>
<dbReference type="OrthoDB" id="10028716at2759"/>
<name>A0A3Q1KF18_ANATE</name>
<feature type="transmembrane region" description="Helical" evidence="7">
    <location>
        <begin position="17"/>
        <end position="40"/>
    </location>
</feature>
<dbReference type="Gene3D" id="3.40.50.720">
    <property type="entry name" value="NAD(P)-binding Rossmann-like Domain"/>
    <property type="match status" value="1"/>
</dbReference>
<accession>A0A3Q1KF18</accession>
<gene>
    <name evidence="8" type="primary">CISD1</name>
</gene>
<dbReference type="Gene3D" id="1.20.82.10">
    <property type="entry name" value="ADP Ribosyl Cyclase, Chain A, domain 1"/>
    <property type="match status" value="1"/>
</dbReference>
<protein>
    <recommendedName>
        <fullName evidence="2">ADP-ribosyl cyclase/cyclic ADP-ribose hydrolase</fullName>
        <ecNumber evidence="2">3.2.2.6</ecNumber>
    </recommendedName>
</protein>
<dbReference type="Proteomes" id="UP000265040">
    <property type="component" value="Chromosome 2"/>
</dbReference>
<dbReference type="InParanoid" id="A0A3Q1KF18"/>